<name>A0A1Z3U677_BREVE</name>
<dbReference type="GO" id="GO:0009279">
    <property type="term" value="C:cell outer membrane"/>
    <property type="evidence" value="ECO:0007669"/>
    <property type="project" value="UniProtKB-SubCell"/>
</dbReference>
<feature type="signal peptide" evidence="8">
    <location>
        <begin position="1"/>
        <end position="31"/>
    </location>
</feature>
<sequence length="458" mass="48401">MYEMTSRNFARVGGIALTTALLAGVAAPAMAGSFYVQEQSTRGQGRANAGVGADKGVQSLWWNPAAIAGTQREVYVGAHGLILDSDVDNRGSTLSYNLPAPTPPFPAGTILSGSTVVAGDPHVHDVVESGIVPNFAVSMPIGDRFNVGLAVQAPYNFTTKYEQPDFARYDALTSELRSANVSLVAAMTVTDWLDIGAGFDAQYAKATLSSALPNLPTVAGVAPLVLIPSATDGRNQLEGDGWDYGWNAGAQMHFGKLDLGLSYRSKIEHELEGSVNISGLTGALAAANVSADGQASFNTPWYATVSARYAVNDRLTLNAQVNQIGWSEFDAIRVTYGANGRSTIVQDYDDVTTGAIGFDYKIDPSMTFRAGLGYDPTPTSDDHRTARIPDGDRWLYAAGLSKTIGSMTFDGAVTYIDIDTATINDTRDVYGNGLVVSNLRGEAQGSGVGFSLGATWNF</sequence>
<dbReference type="EMBL" id="CP022048">
    <property type="protein sequence ID" value="ASE38761.1"/>
    <property type="molecule type" value="Genomic_DNA"/>
</dbReference>
<dbReference type="SUPFAM" id="SSF56935">
    <property type="entry name" value="Porins"/>
    <property type="match status" value="1"/>
</dbReference>
<evidence type="ECO:0000256" key="6">
    <source>
        <dbReference type="ARBA" id="ARBA00023136"/>
    </source>
</evidence>
<comment type="similarity">
    <text evidence="2">Belongs to the OmpP1/FadL family.</text>
</comment>
<proteinExistence type="inferred from homology"/>
<dbReference type="Pfam" id="PF03349">
    <property type="entry name" value="Toluene_X"/>
    <property type="match status" value="1"/>
</dbReference>
<dbReference type="AlphaFoldDB" id="A0A1Z3U677"/>
<protein>
    <submittedName>
        <fullName evidence="9">Long-chain fatty acid transporter</fullName>
    </submittedName>
</protein>
<dbReference type="GO" id="GO:0015483">
    <property type="term" value="F:long-chain fatty acid transporting porin activity"/>
    <property type="evidence" value="ECO:0007669"/>
    <property type="project" value="TreeGrafter"/>
</dbReference>
<accession>A0A1Z3U677</accession>
<dbReference type="PANTHER" id="PTHR35093:SF8">
    <property type="entry name" value="OUTER MEMBRANE PROTEIN NMB0088-RELATED"/>
    <property type="match status" value="1"/>
</dbReference>
<keyword evidence="7" id="KW-0998">Cell outer membrane</keyword>
<dbReference type="PANTHER" id="PTHR35093">
    <property type="entry name" value="OUTER MEMBRANE PROTEIN NMB0088-RELATED"/>
    <property type="match status" value="1"/>
</dbReference>
<gene>
    <name evidence="9" type="ORF">CEP68_04200</name>
</gene>
<evidence type="ECO:0000256" key="2">
    <source>
        <dbReference type="ARBA" id="ARBA00008163"/>
    </source>
</evidence>
<evidence type="ECO:0000256" key="8">
    <source>
        <dbReference type="SAM" id="SignalP"/>
    </source>
</evidence>
<comment type="subcellular location">
    <subcellularLocation>
        <location evidence="1">Cell outer membrane</location>
        <topology evidence="1">Multi-pass membrane protein</topology>
    </subcellularLocation>
</comment>
<dbReference type="KEGG" id="bvc:CEP68_04200"/>
<evidence type="ECO:0000313" key="9">
    <source>
        <dbReference type="EMBL" id="ASE38761.1"/>
    </source>
</evidence>
<keyword evidence="5 8" id="KW-0732">Signal</keyword>
<evidence type="ECO:0000256" key="3">
    <source>
        <dbReference type="ARBA" id="ARBA00022452"/>
    </source>
</evidence>
<evidence type="ECO:0000256" key="5">
    <source>
        <dbReference type="ARBA" id="ARBA00022729"/>
    </source>
</evidence>
<keyword evidence="3" id="KW-1134">Transmembrane beta strand</keyword>
<dbReference type="InterPro" id="IPR005017">
    <property type="entry name" value="OMPP1/FadL/TodX"/>
</dbReference>
<evidence type="ECO:0000256" key="7">
    <source>
        <dbReference type="ARBA" id="ARBA00023237"/>
    </source>
</evidence>
<feature type="chain" id="PRO_5012238563" evidence="8">
    <location>
        <begin position="32"/>
        <end position="458"/>
    </location>
</feature>
<keyword evidence="4" id="KW-0812">Transmembrane</keyword>
<dbReference type="Gene3D" id="2.40.160.60">
    <property type="entry name" value="Outer membrane protein transport protein (OMPP1/FadL/TodX)"/>
    <property type="match status" value="1"/>
</dbReference>
<evidence type="ECO:0000256" key="1">
    <source>
        <dbReference type="ARBA" id="ARBA00004571"/>
    </source>
</evidence>
<keyword evidence="6" id="KW-0472">Membrane</keyword>
<organism evidence="9 10">
    <name type="scientific">Brevundimonas vesicularis</name>
    <name type="common">Pseudomonas vesicularis</name>
    <dbReference type="NCBI Taxonomy" id="41276"/>
    <lineage>
        <taxon>Bacteria</taxon>
        <taxon>Pseudomonadati</taxon>
        <taxon>Pseudomonadota</taxon>
        <taxon>Alphaproteobacteria</taxon>
        <taxon>Caulobacterales</taxon>
        <taxon>Caulobacteraceae</taxon>
        <taxon>Brevundimonas</taxon>
    </lineage>
</organism>
<evidence type="ECO:0000313" key="10">
    <source>
        <dbReference type="Proteomes" id="UP000197050"/>
    </source>
</evidence>
<dbReference type="Proteomes" id="UP000197050">
    <property type="component" value="Chromosome"/>
</dbReference>
<evidence type="ECO:0000256" key="4">
    <source>
        <dbReference type="ARBA" id="ARBA00022692"/>
    </source>
</evidence>
<reference evidence="10" key="1">
    <citation type="submission" date="2017-06" db="EMBL/GenBank/DDBJ databases">
        <title>FDA dAtabase for Regulatory Grade micrObial Sequences (FDA-ARGOS): Supporting development and validation of Infectious Disease Dx tests.</title>
        <authorList>
            <person name="Minogue T."/>
            <person name="Wolcott M."/>
            <person name="Wasieloski L."/>
            <person name="Aguilar W."/>
            <person name="Moore D."/>
            <person name="Tallon L."/>
            <person name="Sadzewicz L."/>
            <person name="Sengamalay N."/>
            <person name="Ott S."/>
            <person name="Godinez A."/>
            <person name="Nagaraj S."/>
            <person name="Nadendla S."/>
            <person name="Geyer C."/>
            <person name="Sichtig H."/>
        </authorList>
    </citation>
    <scope>NUCLEOTIDE SEQUENCE [LARGE SCALE GENOMIC DNA]</scope>
    <source>
        <strain evidence="10">FDAARGOS_289</strain>
    </source>
</reference>